<keyword evidence="14" id="KW-1185">Reference proteome</keyword>
<protein>
    <submittedName>
        <fullName evidence="15">Uncharacterized protein LOC115878423</fullName>
    </submittedName>
</protein>
<evidence type="ECO:0000313" key="15">
    <source>
        <dbReference type="RefSeq" id="XP_030750796.1"/>
    </source>
</evidence>
<keyword evidence="5" id="KW-0862">Zinc</keyword>
<comment type="similarity">
    <text evidence="2">Belongs to the THAP1 family.</text>
</comment>
<dbReference type="Gene3D" id="6.20.210.20">
    <property type="entry name" value="THAP domain"/>
    <property type="match status" value="1"/>
</dbReference>
<evidence type="ECO:0000256" key="9">
    <source>
        <dbReference type="ARBA" id="ARBA00023163"/>
    </source>
</evidence>
<evidence type="ECO:0000256" key="3">
    <source>
        <dbReference type="ARBA" id="ARBA00022723"/>
    </source>
</evidence>
<evidence type="ECO:0000256" key="2">
    <source>
        <dbReference type="ARBA" id="ARBA00006177"/>
    </source>
</evidence>
<keyword evidence="9" id="KW-0804">Transcription</keyword>
<organism evidence="14 15">
    <name type="scientific">Sitophilus oryzae</name>
    <name type="common">Rice weevil</name>
    <name type="synonym">Curculio oryzae</name>
    <dbReference type="NCBI Taxonomy" id="7048"/>
    <lineage>
        <taxon>Eukaryota</taxon>
        <taxon>Metazoa</taxon>
        <taxon>Ecdysozoa</taxon>
        <taxon>Arthropoda</taxon>
        <taxon>Hexapoda</taxon>
        <taxon>Insecta</taxon>
        <taxon>Pterygota</taxon>
        <taxon>Neoptera</taxon>
        <taxon>Endopterygota</taxon>
        <taxon>Coleoptera</taxon>
        <taxon>Polyphaga</taxon>
        <taxon>Cucujiformia</taxon>
        <taxon>Curculionidae</taxon>
        <taxon>Dryophthorinae</taxon>
        <taxon>Sitophilus</taxon>
    </lineage>
</organism>
<name>A0A6J2XI69_SITOR</name>
<dbReference type="GO" id="GO:0005654">
    <property type="term" value="C:nucleoplasm"/>
    <property type="evidence" value="ECO:0007669"/>
    <property type="project" value="UniProtKB-SubCell"/>
</dbReference>
<keyword evidence="4 12" id="KW-0863">Zinc-finger</keyword>
<comment type="subcellular location">
    <subcellularLocation>
        <location evidence="1">Nucleus</location>
        <location evidence="1">Nucleoplasm</location>
    </subcellularLocation>
</comment>
<dbReference type="GO" id="GO:0043565">
    <property type="term" value="F:sequence-specific DNA binding"/>
    <property type="evidence" value="ECO:0007669"/>
    <property type="project" value="InterPro"/>
</dbReference>
<dbReference type="KEGG" id="soy:115878423"/>
<evidence type="ECO:0000256" key="11">
    <source>
        <dbReference type="ARBA" id="ARBA00023306"/>
    </source>
</evidence>
<dbReference type="InterPro" id="IPR038441">
    <property type="entry name" value="THAP_Znf_sf"/>
</dbReference>
<feature type="domain" description="THAP-type" evidence="13">
    <location>
        <begin position="1"/>
        <end position="83"/>
    </location>
</feature>
<keyword evidence="6" id="KW-0805">Transcription regulation</keyword>
<reference evidence="15" key="1">
    <citation type="submission" date="2025-08" db="UniProtKB">
        <authorList>
            <consortium name="RefSeq"/>
        </authorList>
    </citation>
    <scope>IDENTIFICATION</scope>
    <source>
        <tissue evidence="15">Gonads</tissue>
    </source>
</reference>
<keyword evidence="11" id="KW-0131">Cell cycle</keyword>
<evidence type="ECO:0000256" key="12">
    <source>
        <dbReference type="PROSITE-ProRule" id="PRU00309"/>
    </source>
</evidence>
<dbReference type="Proteomes" id="UP000504635">
    <property type="component" value="Unplaced"/>
</dbReference>
<dbReference type="SUPFAM" id="SSF57716">
    <property type="entry name" value="Glucocorticoid receptor-like (DNA-binding domain)"/>
    <property type="match status" value="1"/>
</dbReference>
<evidence type="ECO:0000256" key="1">
    <source>
        <dbReference type="ARBA" id="ARBA00004642"/>
    </source>
</evidence>
<gene>
    <name evidence="15" type="primary">LOC115878423</name>
</gene>
<dbReference type="PROSITE" id="PS50950">
    <property type="entry name" value="ZF_THAP"/>
    <property type="match status" value="1"/>
</dbReference>
<keyword evidence="7" id="KW-0175">Coiled coil</keyword>
<dbReference type="PANTHER" id="PTHR46600:SF1">
    <property type="entry name" value="THAP DOMAIN-CONTAINING PROTEIN 1"/>
    <property type="match status" value="1"/>
</dbReference>
<evidence type="ECO:0000256" key="8">
    <source>
        <dbReference type="ARBA" id="ARBA00023125"/>
    </source>
</evidence>
<keyword evidence="10" id="KW-0539">Nucleus</keyword>
<evidence type="ECO:0000256" key="4">
    <source>
        <dbReference type="ARBA" id="ARBA00022771"/>
    </source>
</evidence>
<dbReference type="InterPro" id="IPR026516">
    <property type="entry name" value="THAP1/10"/>
</dbReference>
<evidence type="ECO:0000256" key="10">
    <source>
        <dbReference type="ARBA" id="ARBA00023242"/>
    </source>
</evidence>
<dbReference type="AlphaFoldDB" id="A0A6J2XI69"/>
<accession>A0A6J2XI69</accession>
<dbReference type="PANTHER" id="PTHR46600">
    <property type="entry name" value="THAP DOMAIN-CONTAINING"/>
    <property type="match status" value="1"/>
</dbReference>
<proteinExistence type="inferred from homology"/>
<dbReference type="InterPro" id="IPR006612">
    <property type="entry name" value="THAP_Znf"/>
</dbReference>
<evidence type="ECO:0000313" key="14">
    <source>
        <dbReference type="Proteomes" id="UP000504635"/>
    </source>
</evidence>
<keyword evidence="8 12" id="KW-0238">DNA-binding</keyword>
<sequence>MVIYCCVPNCPGRSNEISMHLFPKDEELLHTWIKVVGREDLLSKGAKIRKTYRVCDRHFSEGSRFKTHHNRTNLKHGSVPDLYVKGSAEASTSQEFIPIKASTSQEIYQGRSTEESFVEVDLKTVDECARYSVTIREHTVDDANTVDIYKNFFVCVKIFVPCL</sequence>
<evidence type="ECO:0000259" key="13">
    <source>
        <dbReference type="PROSITE" id="PS50950"/>
    </source>
</evidence>
<dbReference type="SMART" id="SM00692">
    <property type="entry name" value="DM3"/>
    <property type="match status" value="1"/>
</dbReference>
<dbReference type="Pfam" id="PF05485">
    <property type="entry name" value="THAP"/>
    <property type="match status" value="1"/>
</dbReference>
<dbReference type="RefSeq" id="XP_030750796.1">
    <property type="nucleotide sequence ID" value="XM_030894936.1"/>
</dbReference>
<evidence type="ECO:0000256" key="7">
    <source>
        <dbReference type="ARBA" id="ARBA00023054"/>
    </source>
</evidence>
<dbReference type="OrthoDB" id="6778567at2759"/>
<evidence type="ECO:0000256" key="6">
    <source>
        <dbReference type="ARBA" id="ARBA00023015"/>
    </source>
</evidence>
<dbReference type="GO" id="GO:0008270">
    <property type="term" value="F:zinc ion binding"/>
    <property type="evidence" value="ECO:0007669"/>
    <property type="project" value="UniProtKB-KW"/>
</dbReference>
<dbReference type="InParanoid" id="A0A6J2XI69"/>
<evidence type="ECO:0000256" key="5">
    <source>
        <dbReference type="ARBA" id="ARBA00022833"/>
    </source>
</evidence>
<keyword evidence="3" id="KW-0479">Metal-binding</keyword>
<dbReference type="GeneID" id="115878423"/>
<dbReference type="SMART" id="SM00980">
    <property type="entry name" value="THAP"/>
    <property type="match status" value="1"/>
</dbReference>